<evidence type="ECO:0000256" key="6">
    <source>
        <dbReference type="ARBA" id="ARBA00023004"/>
    </source>
</evidence>
<dbReference type="Proteomes" id="UP001610563">
    <property type="component" value="Unassembled WGS sequence"/>
</dbReference>
<evidence type="ECO:0000313" key="10">
    <source>
        <dbReference type="Proteomes" id="UP001610563"/>
    </source>
</evidence>
<dbReference type="PROSITE" id="PS00086">
    <property type="entry name" value="CYTOCHROME_P450"/>
    <property type="match status" value="1"/>
</dbReference>
<dbReference type="Pfam" id="PF00067">
    <property type="entry name" value="p450"/>
    <property type="match status" value="1"/>
</dbReference>
<organism evidence="9 10">
    <name type="scientific">Aspergillus keveii</name>
    <dbReference type="NCBI Taxonomy" id="714993"/>
    <lineage>
        <taxon>Eukaryota</taxon>
        <taxon>Fungi</taxon>
        <taxon>Dikarya</taxon>
        <taxon>Ascomycota</taxon>
        <taxon>Pezizomycotina</taxon>
        <taxon>Eurotiomycetes</taxon>
        <taxon>Eurotiomycetidae</taxon>
        <taxon>Eurotiales</taxon>
        <taxon>Aspergillaceae</taxon>
        <taxon>Aspergillus</taxon>
        <taxon>Aspergillus subgen. Nidulantes</taxon>
    </lineage>
</organism>
<evidence type="ECO:0000256" key="8">
    <source>
        <dbReference type="RuleBase" id="RU000461"/>
    </source>
</evidence>
<keyword evidence="5 8" id="KW-0560">Oxidoreductase</keyword>
<dbReference type="InterPro" id="IPR001128">
    <property type="entry name" value="Cyt_P450"/>
</dbReference>
<comment type="caution">
    <text evidence="9">The sequence shown here is derived from an EMBL/GenBank/DDBJ whole genome shotgun (WGS) entry which is preliminary data.</text>
</comment>
<dbReference type="EMBL" id="JBFTWV010000215">
    <property type="protein sequence ID" value="KAL2783721.1"/>
    <property type="molecule type" value="Genomic_DNA"/>
</dbReference>
<dbReference type="SUPFAM" id="SSF48264">
    <property type="entry name" value="Cytochrome P450"/>
    <property type="match status" value="1"/>
</dbReference>
<evidence type="ECO:0000256" key="2">
    <source>
        <dbReference type="ARBA" id="ARBA00010617"/>
    </source>
</evidence>
<proteinExistence type="inferred from homology"/>
<protein>
    <submittedName>
        <fullName evidence="9">Cytochrome P450</fullName>
    </submittedName>
</protein>
<evidence type="ECO:0000256" key="3">
    <source>
        <dbReference type="ARBA" id="ARBA00022617"/>
    </source>
</evidence>
<dbReference type="InterPro" id="IPR036396">
    <property type="entry name" value="Cyt_P450_sf"/>
</dbReference>
<evidence type="ECO:0000256" key="4">
    <source>
        <dbReference type="ARBA" id="ARBA00022723"/>
    </source>
</evidence>
<keyword evidence="7 8" id="KW-0503">Monooxygenase</keyword>
<gene>
    <name evidence="9" type="ORF">BJX66DRAFT_330452</name>
</gene>
<dbReference type="PANTHER" id="PTHR46300">
    <property type="entry name" value="P450, PUTATIVE (EUROFUNG)-RELATED-RELATED"/>
    <property type="match status" value="1"/>
</dbReference>
<evidence type="ECO:0000256" key="7">
    <source>
        <dbReference type="ARBA" id="ARBA00023033"/>
    </source>
</evidence>
<keyword evidence="10" id="KW-1185">Reference proteome</keyword>
<keyword evidence="6 8" id="KW-0408">Iron</keyword>
<dbReference type="PRINTS" id="PR00463">
    <property type="entry name" value="EP450I"/>
</dbReference>
<keyword evidence="4 8" id="KW-0479">Metal-binding</keyword>
<evidence type="ECO:0000256" key="5">
    <source>
        <dbReference type="ARBA" id="ARBA00023002"/>
    </source>
</evidence>
<sequence>MYSVQNLISLISESGSLQPSKIIPILIKTKYPLPPGPPPLPIVGNLHQMSRSETWKQLVKLHEQYGPILTLKLGTRTIILLQTRAAVGDLLEKKAKFYSSRPRLITAGEHFTRSLLPVLMPYNDKWKELHAIRGLVLSHRVAKAVTCIQQSASRYLAFCLLDPKAEGDQSGGVNLGDAFCMYSCTSISTILYGDDIGSMSISEARQMDLIVQKLIKSLNNHNVLLDLFPFLEKTPGLSQLLTHQATPYFTELRTFFDAKLQTALARPCWTMSRTLAEKSPRRDRGSGDHDQLIFTTGEISMAGAATTPLALGALATMATLHPAEVGILRAQLDLLVGPDRVPTFADTEDLPYLHALINEALRLKTITPLGVPHAISSSPSDGPQVYKGYHIPDDAFVTPFQWAINRDPSVFADPHSFIPQRWLDSDNDTKNPLPLPSLFGFGKRFCAGQPFAGNALATALAVLVWGFTFEALSGFEGGDDDYRFVYHLVDTLLKDMKSEVSRCAWQ</sequence>
<comment type="cofactor">
    <cofactor evidence="1">
        <name>heme</name>
        <dbReference type="ChEBI" id="CHEBI:30413"/>
    </cofactor>
</comment>
<dbReference type="InterPro" id="IPR002401">
    <property type="entry name" value="Cyt_P450_E_grp-I"/>
</dbReference>
<dbReference type="InterPro" id="IPR017972">
    <property type="entry name" value="Cyt_P450_CS"/>
</dbReference>
<dbReference type="Gene3D" id="1.10.630.10">
    <property type="entry name" value="Cytochrome P450"/>
    <property type="match status" value="1"/>
</dbReference>
<name>A0ABR4FKE7_9EURO</name>
<accession>A0ABR4FKE7</accession>
<comment type="similarity">
    <text evidence="2 8">Belongs to the cytochrome P450 family.</text>
</comment>
<keyword evidence="3 8" id="KW-0349">Heme</keyword>
<evidence type="ECO:0000313" key="9">
    <source>
        <dbReference type="EMBL" id="KAL2783721.1"/>
    </source>
</evidence>
<reference evidence="9 10" key="1">
    <citation type="submission" date="2024-07" db="EMBL/GenBank/DDBJ databases">
        <title>Section-level genome sequencing and comparative genomics of Aspergillus sections Usti and Cavernicolus.</title>
        <authorList>
            <consortium name="Lawrence Berkeley National Laboratory"/>
            <person name="Nybo J.L."/>
            <person name="Vesth T.C."/>
            <person name="Theobald S."/>
            <person name="Frisvad J.C."/>
            <person name="Larsen T.O."/>
            <person name="Kjaerboelling I."/>
            <person name="Rothschild-Mancinelli K."/>
            <person name="Lyhne E.K."/>
            <person name="Kogle M.E."/>
            <person name="Barry K."/>
            <person name="Clum A."/>
            <person name="Na H."/>
            <person name="Ledsgaard L."/>
            <person name="Lin J."/>
            <person name="Lipzen A."/>
            <person name="Kuo A."/>
            <person name="Riley R."/>
            <person name="Mondo S."/>
            <person name="Labutti K."/>
            <person name="Haridas S."/>
            <person name="Pangalinan J."/>
            <person name="Salamov A.A."/>
            <person name="Simmons B.A."/>
            <person name="Magnuson J.K."/>
            <person name="Chen J."/>
            <person name="Drula E."/>
            <person name="Henrissat B."/>
            <person name="Wiebenga A."/>
            <person name="Lubbers R.J."/>
            <person name="Gomes A.C."/>
            <person name="Makela M.R."/>
            <person name="Stajich J."/>
            <person name="Grigoriev I.V."/>
            <person name="Mortensen U.H."/>
            <person name="De Vries R.P."/>
            <person name="Baker S.E."/>
            <person name="Andersen M.R."/>
        </authorList>
    </citation>
    <scope>NUCLEOTIDE SEQUENCE [LARGE SCALE GENOMIC DNA]</scope>
    <source>
        <strain evidence="9 10">CBS 209.92</strain>
    </source>
</reference>
<evidence type="ECO:0000256" key="1">
    <source>
        <dbReference type="ARBA" id="ARBA00001971"/>
    </source>
</evidence>
<dbReference type="InterPro" id="IPR050364">
    <property type="entry name" value="Cytochrome_P450_fung"/>
</dbReference>
<dbReference type="PANTHER" id="PTHR46300:SF1">
    <property type="entry name" value="P450, PUTATIVE (EUROFUNG)-RELATED"/>
    <property type="match status" value="1"/>
</dbReference>